<proteinExistence type="inferred from homology"/>
<keyword evidence="5" id="KW-1185">Reference proteome</keyword>
<dbReference type="GO" id="GO:0003676">
    <property type="term" value="F:nucleic acid binding"/>
    <property type="evidence" value="ECO:0007669"/>
    <property type="project" value="InterPro"/>
</dbReference>
<dbReference type="FunCoup" id="A0A7M7H8T9">
    <property type="interactions" value="1261"/>
</dbReference>
<evidence type="ECO:0000313" key="5">
    <source>
        <dbReference type="Proteomes" id="UP000002358"/>
    </source>
</evidence>
<dbReference type="OrthoDB" id="637682at2759"/>
<dbReference type="GO" id="GO:0061668">
    <property type="term" value="P:mitochondrial ribosome assembly"/>
    <property type="evidence" value="ECO:0007669"/>
    <property type="project" value="TreeGrafter"/>
</dbReference>
<dbReference type="PANTHER" id="PTHR13068:SF112">
    <property type="entry name" value="TRANSCRIPTION TERMINATION FACTOR 3, MITOCHONDRIAL"/>
    <property type="match status" value="1"/>
</dbReference>
<name>A0A7M7H8T9_NASVI</name>
<dbReference type="AlphaFoldDB" id="A0A7M7H8T9"/>
<dbReference type="GO" id="GO:0006390">
    <property type="term" value="P:mitochondrial transcription"/>
    <property type="evidence" value="ECO:0007669"/>
    <property type="project" value="TreeGrafter"/>
</dbReference>
<organism evidence="4 5">
    <name type="scientific">Nasonia vitripennis</name>
    <name type="common">Parasitic wasp</name>
    <dbReference type="NCBI Taxonomy" id="7425"/>
    <lineage>
        <taxon>Eukaryota</taxon>
        <taxon>Metazoa</taxon>
        <taxon>Ecdysozoa</taxon>
        <taxon>Arthropoda</taxon>
        <taxon>Hexapoda</taxon>
        <taxon>Insecta</taxon>
        <taxon>Pterygota</taxon>
        <taxon>Neoptera</taxon>
        <taxon>Endopterygota</taxon>
        <taxon>Hymenoptera</taxon>
        <taxon>Apocrita</taxon>
        <taxon>Proctotrupomorpha</taxon>
        <taxon>Chalcidoidea</taxon>
        <taxon>Pteromalidae</taxon>
        <taxon>Pteromalinae</taxon>
        <taxon>Nasonia</taxon>
    </lineage>
</organism>
<evidence type="ECO:0000256" key="1">
    <source>
        <dbReference type="ARBA" id="ARBA00007692"/>
    </source>
</evidence>
<dbReference type="InterPro" id="IPR003690">
    <property type="entry name" value="MTERF"/>
</dbReference>
<evidence type="ECO:0000256" key="2">
    <source>
        <dbReference type="ARBA" id="ARBA00022946"/>
    </source>
</evidence>
<reference evidence="4" key="1">
    <citation type="submission" date="2021-01" db="UniProtKB">
        <authorList>
            <consortium name="EnsemblMetazoa"/>
        </authorList>
    </citation>
    <scope>IDENTIFICATION</scope>
</reference>
<comment type="similarity">
    <text evidence="1">Belongs to the mTERF family.</text>
</comment>
<evidence type="ECO:0008006" key="6">
    <source>
        <dbReference type="Google" id="ProtNLM"/>
    </source>
</evidence>
<dbReference type="KEGG" id="nvi:100114274"/>
<accession>A0A7M7H8T9</accession>
<dbReference type="CTD" id="51001"/>
<keyword evidence="2" id="KW-0809">Transit peptide</keyword>
<dbReference type="RefSeq" id="XP_008204449.1">
    <property type="nucleotide sequence ID" value="XM_008206227.4"/>
</dbReference>
<feature type="region of interest" description="Disordered" evidence="3">
    <location>
        <begin position="46"/>
        <end position="66"/>
    </location>
</feature>
<evidence type="ECO:0000256" key="3">
    <source>
        <dbReference type="SAM" id="MobiDB-lite"/>
    </source>
</evidence>
<feature type="compositionally biased region" description="Basic and acidic residues" evidence="3">
    <location>
        <begin position="46"/>
        <end position="60"/>
    </location>
</feature>
<dbReference type="SMR" id="A0A7M7H8T9"/>
<sequence>MSFSRCKALLRLVNISQRNAEFNHDVSQRFYCKKIIFSSASPNELKIKPEKQENEEAKSDKRMRRRRQFRLQETSNYLCTENDQTFKDAKPLNRFSESKEINSYECDRLQDEEERQIVKLEPVSNAPNSENLTVLAPAETEVLDRESSAENKEVARYKFMETPQGTIKYDLSSDEFNIDKYIKEFNASIPGPLDECNEDISDFGPSFPPTFNFAAYADKSVLIQEYVKLGVKLYKIEKDQDHMRALLSVDLEKELPIYIQFLHDCGVPADSLGDVITESPMVLKEDLDDMKTRVRYLRAHNFAVQSIARIVTKNPSWLLWATKKIDERLGHFQNEFKLNGPEVRFLATKQPKLITYNFKHIRENTFAIREEMGFSRQEMKLLLLDKPRLWMNTRKKIVDTFDYLHNTMKLSHLMIASQSDALTCRKSRIKNRHEFLVELNKVQYDPTKPGYIAPKSIAVGSDEEFCRDIAKTAVETYNLFLKTR</sequence>
<dbReference type="GeneID" id="100114274"/>
<dbReference type="PANTHER" id="PTHR13068">
    <property type="entry name" value="CGI-12 PROTEIN-RELATED"/>
    <property type="match status" value="1"/>
</dbReference>
<dbReference type="SMART" id="SM00733">
    <property type="entry name" value="Mterf"/>
    <property type="match status" value="6"/>
</dbReference>
<dbReference type="InterPro" id="IPR038538">
    <property type="entry name" value="MTERF_sf"/>
</dbReference>
<dbReference type="EnsemblMetazoa" id="XM_008206227">
    <property type="protein sequence ID" value="XP_008204449"/>
    <property type="gene ID" value="LOC100114274"/>
</dbReference>
<dbReference type="GO" id="GO:0005739">
    <property type="term" value="C:mitochondrion"/>
    <property type="evidence" value="ECO:0007669"/>
    <property type="project" value="TreeGrafter"/>
</dbReference>
<dbReference type="Proteomes" id="UP000002358">
    <property type="component" value="Chromosome 4"/>
</dbReference>
<dbReference type="InParanoid" id="A0A7M7H8T9"/>
<dbReference type="Pfam" id="PF02536">
    <property type="entry name" value="mTERF"/>
    <property type="match status" value="1"/>
</dbReference>
<protein>
    <recommendedName>
        <fullName evidence="6">mTERF domain-containing protein 1, mitochondrial</fullName>
    </recommendedName>
</protein>
<evidence type="ECO:0000313" key="4">
    <source>
        <dbReference type="EnsemblMetazoa" id="XP_008204449"/>
    </source>
</evidence>
<dbReference type="Gene3D" id="1.25.70.10">
    <property type="entry name" value="Transcription termination factor 3, mitochondrial"/>
    <property type="match status" value="1"/>
</dbReference>